<dbReference type="GO" id="GO:0004379">
    <property type="term" value="F:glycylpeptide N-tetradecanoyltransferase activity"/>
    <property type="evidence" value="ECO:0007669"/>
    <property type="project" value="UniProtKB-EC"/>
</dbReference>
<evidence type="ECO:0000256" key="3">
    <source>
        <dbReference type="ARBA" id="ARBA00022679"/>
    </source>
</evidence>
<organism evidence="10 11">
    <name type="scientific">Acrasis kona</name>
    <dbReference type="NCBI Taxonomy" id="1008807"/>
    <lineage>
        <taxon>Eukaryota</taxon>
        <taxon>Discoba</taxon>
        <taxon>Heterolobosea</taxon>
        <taxon>Tetramitia</taxon>
        <taxon>Eutetramitia</taxon>
        <taxon>Acrasidae</taxon>
        <taxon>Acrasis</taxon>
    </lineage>
</organism>
<name>A0AAW2ZPD2_9EUKA</name>
<comment type="catalytic activity">
    <reaction evidence="5">
        <text>N-terminal glycyl-[protein] + tetradecanoyl-CoA = N-tetradecanoylglycyl-[protein] + CoA + H(+)</text>
        <dbReference type="Rhea" id="RHEA:15521"/>
        <dbReference type="Rhea" id="RHEA-COMP:12666"/>
        <dbReference type="Rhea" id="RHEA-COMP:12667"/>
        <dbReference type="ChEBI" id="CHEBI:15378"/>
        <dbReference type="ChEBI" id="CHEBI:57287"/>
        <dbReference type="ChEBI" id="CHEBI:57385"/>
        <dbReference type="ChEBI" id="CHEBI:64723"/>
        <dbReference type="ChEBI" id="CHEBI:133050"/>
        <dbReference type="EC" id="2.3.1.97"/>
    </reaction>
</comment>
<dbReference type="Proteomes" id="UP001431209">
    <property type="component" value="Unassembled WGS sequence"/>
</dbReference>
<accession>A0AAW2ZPD2</accession>
<dbReference type="PANTHER" id="PTHR11377">
    <property type="entry name" value="N-MYRISTOYL TRANSFERASE"/>
    <property type="match status" value="1"/>
</dbReference>
<dbReference type="InterPro" id="IPR022676">
    <property type="entry name" value="NMT_N"/>
</dbReference>
<evidence type="ECO:0000313" key="10">
    <source>
        <dbReference type="EMBL" id="KAL0491274.1"/>
    </source>
</evidence>
<dbReference type="GO" id="GO:0005737">
    <property type="term" value="C:cytoplasm"/>
    <property type="evidence" value="ECO:0007669"/>
    <property type="project" value="TreeGrafter"/>
</dbReference>
<proteinExistence type="inferred from homology"/>
<evidence type="ECO:0000256" key="2">
    <source>
        <dbReference type="ARBA" id="ARBA00012923"/>
    </source>
</evidence>
<comment type="function">
    <text evidence="5">Adds a myristoyl group to the N-terminal glycine residue of certain cellular proteins.</text>
</comment>
<comment type="caution">
    <text evidence="10">The sequence shown here is derived from an EMBL/GenBank/DDBJ whole genome shotgun (WGS) entry which is preliminary data.</text>
</comment>
<dbReference type="Gene3D" id="3.40.630.170">
    <property type="match status" value="1"/>
</dbReference>
<dbReference type="InterPro" id="IPR022678">
    <property type="entry name" value="NMT_CS"/>
</dbReference>
<evidence type="ECO:0000256" key="5">
    <source>
        <dbReference type="RuleBase" id="RU000586"/>
    </source>
</evidence>
<evidence type="ECO:0000313" key="11">
    <source>
        <dbReference type="Proteomes" id="UP001431209"/>
    </source>
</evidence>
<protein>
    <recommendedName>
        <fullName evidence="2 5">Glycylpeptide N-tetradecanoyltransferase</fullName>
        <ecNumber evidence="2 5">2.3.1.97</ecNumber>
    </recommendedName>
</protein>
<dbReference type="InterPro" id="IPR000903">
    <property type="entry name" value="NMT"/>
</dbReference>
<dbReference type="AlphaFoldDB" id="A0AAW2ZPD2"/>
<comment type="similarity">
    <text evidence="1 6">Belongs to the NMT family.</text>
</comment>
<feature type="domain" description="Glycylpeptide N-tetradecanoyltransferase C-terminal" evidence="9">
    <location>
        <begin position="250"/>
        <end position="434"/>
    </location>
</feature>
<feature type="region of interest" description="Disordered" evidence="7">
    <location>
        <begin position="1"/>
        <end position="25"/>
    </location>
</feature>
<gene>
    <name evidence="10" type="ORF">AKO1_009981</name>
</gene>
<evidence type="ECO:0000256" key="4">
    <source>
        <dbReference type="ARBA" id="ARBA00023315"/>
    </source>
</evidence>
<dbReference type="PIRSF" id="PIRSF015892">
    <property type="entry name" value="N-myristl_transf"/>
    <property type="match status" value="1"/>
</dbReference>
<keyword evidence="4 5" id="KW-0012">Acyltransferase</keyword>
<evidence type="ECO:0000256" key="6">
    <source>
        <dbReference type="RuleBase" id="RU004178"/>
    </source>
</evidence>
<sequence length="444" mass="51723">MSGLESKPVDANPVPVPESSTQEEDKIKEQLKKLKTVAKLVPKENISLAKIELEKQHKFWDEQPVPKIYEENEESGAIEEKTLDQVRKDPLALPDAFEWYDIDVNSDEDMSNVYTLLEQNYVEDDDAMFRFAYPIPFLRWALTPPGWRRDWHIAVRVKANKSLVAFISGVPVEVRVDQKKIVKMAEINFLCVHKKLREKRLAPKLIAEVTRRVNLTDVWQAVYTAGVLVPKPVSKTRYWHRNLNPPKLIDIGFSSIPRTYAKFRDPLDMTIKYYKLPEKPLTVGFRKMTKKDVPAVQKLLNDYLRRFKVHPEFTQDDFKHWFLTRDDVIHSFVVQDPETKRITDFVSFYSLPSSVIGHQKHKLLKAAYLYFYFANSTPLVQLIDDLLISAKALDFDVLNCLDIMDNAQFIEKCKFGPGDGNLYYYLYNYKIPDLKPEQIGLTML</sequence>
<evidence type="ECO:0000259" key="8">
    <source>
        <dbReference type="Pfam" id="PF01233"/>
    </source>
</evidence>
<dbReference type="FunFam" id="3.40.630.170:FF:000003">
    <property type="entry name" value="Glycylpeptide N-tetradecanoyltransferase"/>
    <property type="match status" value="1"/>
</dbReference>
<dbReference type="InterPro" id="IPR016181">
    <property type="entry name" value="Acyl_CoA_acyltransferase"/>
</dbReference>
<feature type="domain" description="Glycylpeptide N-tetradecanoyltransferase N-terminal" evidence="8">
    <location>
        <begin position="79"/>
        <end position="235"/>
    </location>
</feature>
<dbReference type="SUPFAM" id="SSF55729">
    <property type="entry name" value="Acyl-CoA N-acyltransferases (Nat)"/>
    <property type="match status" value="2"/>
</dbReference>
<keyword evidence="11" id="KW-1185">Reference proteome</keyword>
<dbReference type="PROSITE" id="PS00975">
    <property type="entry name" value="NMT_1"/>
    <property type="match status" value="1"/>
</dbReference>
<dbReference type="PANTHER" id="PTHR11377:SF5">
    <property type="entry name" value="GLYCYLPEPTIDE N-TETRADECANOYLTRANSFERASE"/>
    <property type="match status" value="1"/>
</dbReference>
<dbReference type="PROSITE" id="PS00976">
    <property type="entry name" value="NMT_2"/>
    <property type="match status" value="1"/>
</dbReference>
<dbReference type="InterPro" id="IPR022677">
    <property type="entry name" value="NMT_C"/>
</dbReference>
<dbReference type="EC" id="2.3.1.97" evidence="2 5"/>
<evidence type="ECO:0000256" key="1">
    <source>
        <dbReference type="ARBA" id="ARBA00009469"/>
    </source>
</evidence>
<reference evidence="10 11" key="1">
    <citation type="submission" date="2024-03" db="EMBL/GenBank/DDBJ databases">
        <title>The Acrasis kona genome and developmental transcriptomes reveal deep origins of eukaryotic multicellular pathways.</title>
        <authorList>
            <person name="Sheikh S."/>
            <person name="Fu C.-J."/>
            <person name="Brown M.W."/>
            <person name="Baldauf S.L."/>
        </authorList>
    </citation>
    <scope>NUCLEOTIDE SEQUENCE [LARGE SCALE GENOMIC DNA]</scope>
    <source>
        <strain evidence="10 11">ATCC MYA-3509</strain>
    </source>
</reference>
<keyword evidence="3 5" id="KW-0808">Transferase</keyword>
<evidence type="ECO:0000256" key="7">
    <source>
        <dbReference type="SAM" id="MobiDB-lite"/>
    </source>
</evidence>
<dbReference type="EMBL" id="JAOPGA020001779">
    <property type="protein sequence ID" value="KAL0491274.1"/>
    <property type="molecule type" value="Genomic_DNA"/>
</dbReference>
<dbReference type="Pfam" id="PF01233">
    <property type="entry name" value="NMT"/>
    <property type="match status" value="1"/>
</dbReference>
<evidence type="ECO:0000259" key="9">
    <source>
        <dbReference type="Pfam" id="PF02799"/>
    </source>
</evidence>
<dbReference type="Pfam" id="PF02799">
    <property type="entry name" value="NMT_C"/>
    <property type="match status" value="1"/>
</dbReference>